<gene>
    <name evidence="2" type="ORF">FFA01_28560</name>
</gene>
<dbReference type="EMBL" id="BJUV01000043">
    <property type="protein sequence ID" value="GEK84547.1"/>
    <property type="molecule type" value="Genomic_DNA"/>
</dbReference>
<sequence>MLRTRGSAKGFGDISVGPVSGGGRRERGLGSLEHVDLIRRLAEEYPLDAVPVRCAPDPHRASSA</sequence>
<dbReference type="Proteomes" id="UP000321154">
    <property type="component" value="Unassembled WGS sequence"/>
</dbReference>
<accession>A0ABQ0USV1</accession>
<protein>
    <submittedName>
        <fullName evidence="2">Uncharacterized protein</fullName>
    </submittedName>
</protein>
<organism evidence="2 3">
    <name type="scientific">Frigoribacterium faeni</name>
    <dbReference type="NCBI Taxonomy" id="145483"/>
    <lineage>
        <taxon>Bacteria</taxon>
        <taxon>Bacillati</taxon>
        <taxon>Actinomycetota</taxon>
        <taxon>Actinomycetes</taxon>
        <taxon>Micrococcales</taxon>
        <taxon>Microbacteriaceae</taxon>
        <taxon>Frigoribacterium</taxon>
    </lineage>
</organism>
<keyword evidence="3" id="KW-1185">Reference proteome</keyword>
<feature type="region of interest" description="Disordered" evidence="1">
    <location>
        <begin position="1"/>
        <end position="28"/>
    </location>
</feature>
<proteinExistence type="predicted"/>
<reference evidence="2 3" key="1">
    <citation type="submission" date="2019-07" db="EMBL/GenBank/DDBJ databases">
        <title>Whole genome shotgun sequence of Frigoribacterium faeni NBRC 103066.</title>
        <authorList>
            <person name="Hosoyama A."/>
            <person name="Uohara A."/>
            <person name="Ohji S."/>
            <person name="Ichikawa N."/>
        </authorList>
    </citation>
    <scope>NUCLEOTIDE SEQUENCE [LARGE SCALE GENOMIC DNA]</scope>
    <source>
        <strain evidence="2 3">NBRC 103066</strain>
    </source>
</reference>
<evidence type="ECO:0000256" key="1">
    <source>
        <dbReference type="SAM" id="MobiDB-lite"/>
    </source>
</evidence>
<evidence type="ECO:0000313" key="2">
    <source>
        <dbReference type="EMBL" id="GEK84547.1"/>
    </source>
</evidence>
<comment type="caution">
    <text evidence="2">The sequence shown here is derived from an EMBL/GenBank/DDBJ whole genome shotgun (WGS) entry which is preliminary data.</text>
</comment>
<evidence type="ECO:0000313" key="3">
    <source>
        <dbReference type="Proteomes" id="UP000321154"/>
    </source>
</evidence>
<name>A0ABQ0USV1_9MICO</name>